<dbReference type="Proteomes" id="UP001217089">
    <property type="component" value="Unassembled WGS sequence"/>
</dbReference>
<name>A0ABQ9EQT7_TEGGR</name>
<dbReference type="PANTHER" id="PTHR33244">
    <property type="entry name" value="INTEGRASE CATALYTIC DOMAIN-CONTAINING PROTEIN-RELATED"/>
    <property type="match status" value="1"/>
</dbReference>
<comment type="caution">
    <text evidence="2">The sequence shown here is derived from an EMBL/GenBank/DDBJ whole genome shotgun (WGS) entry which is preliminary data.</text>
</comment>
<dbReference type="EMBL" id="JARBDR010000788">
    <property type="protein sequence ID" value="KAJ8307583.1"/>
    <property type="molecule type" value="Genomic_DNA"/>
</dbReference>
<feature type="compositionally biased region" description="Basic and acidic residues" evidence="1">
    <location>
        <begin position="197"/>
        <end position="210"/>
    </location>
</feature>
<gene>
    <name evidence="2" type="ORF">KUTeg_014864</name>
</gene>
<evidence type="ECO:0000256" key="1">
    <source>
        <dbReference type="SAM" id="MobiDB-lite"/>
    </source>
</evidence>
<evidence type="ECO:0000313" key="3">
    <source>
        <dbReference type="Proteomes" id="UP001217089"/>
    </source>
</evidence>
<proteinExistence type="predicted"/>
<reference evidence="2 3" key="1">
    <citation type="submission" date="2022-12" db="EMBL/GenBank/DDBJ databases">
        <title>Chromosome-level genome of Tegillarca granosa.</title>
        <authorList>
            <person name="Kim J."/>
        </authorList>
    </citation>
    <scope>NUCLEOTIDE SEQUENCE [LARGE SCALE GENOMIC DNA]</scope>
    <source>
        <strain evidence="2">Teg-2019</strain>
        <tissue evidence="2">Adductor muscle</tissue>
    </source>
</reference>
<feature type="region of interest" description="Disordered" evidence="1">
    <location>
        <begin position="197"/>
        <end position="229"/>
    </location>
</feature>
<protein>
    <submittedName>
        <fullName evidence="2">Uncharacterized protein</fullName>
    </submittedName>
</protein>
<evidence type="ECO:0000313" key="2">
    <source>
        <dbReference type="EMBL" id="KAJ8307583.1"/>
    </source>
</evidence>
<feature type="compositionally biased region" description="Basic and acidic residues" evidence="1">
    <location>
        <begin position="61"/>
        <end position="80"/>
    </location>
</feature>
<keyword evidence="3" id="KW-1185">Reference proteome</keyword>
<accession>A0ABQ9EQT7</accession>
<sequence length="258" mass="29774">MFMSLNACTHKFSWKIEQIITQHPPEKTKENELTIWGTKLRAFVLTMVFWRTKNKGRRQRYHDNRKTDRATKEGVHRKNDNTTTIKGECKQCGKPSHKPGSKCPALAKNPFNVGEKVRFQKNDSKWQPAIITGKEDDHSYTLRSQYGGIFRRNRRHLIKSNEDFDISLSPSYKVYDDNPIPSKTLVNSPNVKFDIPKDDPKVKDTTHKDQVQPPPVVKYEPIHTQGHSQPYITRSGRIVKPKIIKSIIVLDFEPAANG</sequence>
<organism evidence="2 3">
    <name type="scientific">Tegillarca granosa</name>
    <name type="common">Malaysian cockle</name>
    <name type="synonym">Anadara granosa</name>
    <dbReference type="NCBI Taxonomy" id="220873"/>
    <lineage>
        <taxon>Eukaryota</taxon>
        <taxon>Metazoa</taxon>
        <taxon>Spiralia</taxon>
        <taxon>Lophotrochozoa</taxon>
        <taxon>Mollusca</taxon>
        <taxon>Bivalvia</taxon>
        <taxon>Autobranchia</taxon>
        <taxon>Pteriomorphia</taxon>
        <taxon>Arcoida</taxon>
        <taxon>Arcoidea</taxon>
        <taxon>Arcidae</taxon>
        <taxon>Tegillarca</taxon>
    </lineage>
</organism>
<dbReference type="PANTHER" id="PTHR33244:SF3">
    <property type="entry name" value="PEPTIDASE A2 DOMAIN-CONTAINING PROTEIN"/>
    <property type="match status" value="1"/>
</dbReference>
<feature type="region of interest" description="Disordered" evidence="1">
    <location>
        <begin position="56"/>
        <end position="86"/>
    </location>
</feature>